<dbReference type="InterPro" id="IPR020904">
    <property type="entry name" value="Sc_DH/Rdtase_CS"/>
</dbReference>
<evidence type="ECO:0000256" key="2">
    <source>
        <dbReference type="ARBA" id="ARBA00023002"/>
    </source>
</evidence>
<dbReference type="PANTHER" id="PTHR24320">
    <property type="entry name" value="RETINOL DEHYDROGENASE"/>
    <property type="match status" value="1"/>
</dbReference>
<dbReference type="Pfam" id="PF00106">
    <property type="entry name" value="adh_short"/>
    <property type="match status" value="1"/>
</dbReference>
<organism evidence="4 5">
    <name type="scientific">Desulfosarcina alkanivorans</name>
    <dbReference type="NCBI Taxonomy" id="571177"/>
    <lineage>
        <taxon>Bacteria</taxon>
        <taxon>Pseudomonadati</taxon>
        <taxon>Thermodesulfobacteriota</taxon>
        <taxon>Desulfobacteria</taxon>
        <taxon>Desulfobacterales</taxon>
        <taxon>Desulfosarcinaceae</taxon>
        <taxon>Desulfosarcina</taxon>
    </lineage>
</organism>
<name>A0A5K7YV09_9BACT</name>
<dbReference type="AlphaFoldDB" id="A0A5K7YV09"/>
<dbReference type="Gene3D" id="3.40.50.720">
    <property type="entry name" value="NAD(P)-binding Rossmann-like Domain"/>
    <property type="match status" value="1"/>
</dbReference>
<dbReference type="SUPFAM" id="SSF51735">
    <property type="entry name" value="NAD(P)-binding Rossmann-fold domains"/>
    <property type="match status" value="1"/>
</dbReference>
<keyword evidence="2" id="KW-0560">Oxidoreductase</keyword>
<evidence type="ECO:0000256" key="3">
    <source>
        <dbReference type="RuleBase" id="RU000363"/>
    </source>
</evidence>
<evidence type="ECO:0000313" key="5">
    <source>
        <dbReference type="Proteomes" id="UP000427906"/>
    </source>
</evidence>
<dbReference type="GO" id="GO:0016491">
    <property type="term" value="F:oxidoreductase activity"/>
    <property type="evidence" value="ECO:0007669"/>
    <property type="project" value="UniProtKB-KW"/>
</dbReference>
<dbReference type="PRINTS" id="PR00080">
    <property type="entry name" value="SDRFAMILY"/>
</dbReference>
<sequence length="272" mass="28469">MTTQQKTILITGATDGIGLETARMLVSSGHAVLLHGRNPAKLETVARTLAALSGGGGVESYVADLSRFADVEALAKAVAEKHAKLDVLINNAGVYSVSDPLTKDGLDVRFAVNTIAPYLLTKRLLPLLGASGRVINLSSAAQATVDPEALAGRVNLHAGMAYAQSKLAITMWSRAMALSLMDDGPAVIAVNPRSMLGSKMVKQAYGLAGGDLRIGAEILCRAALSDEFAAASGQYFDNDTGQFASPHPDARNPQKCEAMVRVIEELLAGAIR</sequence>
<dbReference type="InterPro" id="IPR036291">
    <property type="entry name" value="NAD(P)-bd_dom_sf"/>
</dbReference>
<dbReference type="InterPro" id="IPR002347">
    <property type="entry name" value="SDR_fam"/>
</dbReference>
<dbReference type="EMBL" id="AP021874">
    <property type="protein sequence ID" value="BBO72245.1"/>
    <property type="molecule type" value="Genomic_DNA"/>
</dbReference>
<reference evidence="4 5" key="1">
    <citation type="submission" date="2019-11" db="EMBL/GenBank/DDBJ databases">
        <title>Comparative genomics of hydrocarbon-degrading Desulfosarcina strains.</title>
        <authorList>
            <person name="Watanabe M."/>
            <person name="Kojima H."/>
            <person name="Fukui M."/>
        </authorList>
    </citation>
    <scope>NUCLEOTIDE SEQUENCE [LARGE SCALE GENOMIC DNA]</scope>
    <source>
        <strain evidence="4 5">PL12</strain>
    </source>
</reference>
<dbReference type="Proteomes" id="UP000427906">
    <property type="component" value="Chromosome"/>
</dbReference>
<evidence type="ECO:0000313" key="4">
    <source>
        <dbReference type="EMBL" id="BBO72245.1"/>
    </source>
</evidence>
<gene>
    <name evidence="4" type="ORF">DSCA_61750</name>
</gene>
<dbReference type="PROSITE" id="PS00061">
    <property type="entry name" value="ADH_SHORT"/>
    <property type="match status" value="1"/>
</dbReference>
<dbReference type="KEGG" id="dalk:DSCA_61750"/>
<keyword evidence="5" id="KW-1185">Reference proteome</keyword>
<dbReference type="PRINTS" id="PR00081">
    <property type="entry name" value="GDHRDH"/>
</dbReference>
<accession>A0A5K7YV09</accession>
<proteinExistence type="inferred from homology"/>
<comment type="similarity">
    <text evidence="1 3">Belongs to the short-chain dehydrogenases/reductases (SDR) family.</text>
</comment>
<dbReference type="PANTHER" id="PTHR24320:SF148">
    <property type="entry name" value="NAD(P)-BINDING ROSSMANN-FOLD SUPERFAMILY PROTEIN"/>
    <property type="match status" value="1"/>
</dbReference>
<protein>
    <submittedName>
        <fullName evidence="4">Oxidoreductase</fullName>
    </submittedName>
</protein>
<dbReference type="RefSeq" id="WP_155319968.1">
    <property type="nucleotide sequence ID" value="NZ_AP021874.1"/>
</dbReference>
<evidence type="ECO:0000256" key="1">
    <source>
        <dbReference type="ARBA" id="ARBA00006484"/>
    </source>
</evidence>
<dbReference type="OrthoDB" id="5419864at2"/>